<feature type="compositionally biased region" description="Polar residues" evidence="10">
    <location>
        <begin position="343"/>
        <end position="356"/>
    </location>
</feature>
<dbReference type="Pfam" id="PF00001">
    <property type="entry name" value="7tm_1"/>
    <property type="match status" value="1"/>
</dbReference>
<feature type="transmembrane region" description="Helical" evidence="11">
    <location>
        <begin position="76"/>
        <end position="96"/>
    </location>
</feature>
<comment type="subcellular location">
    <subcellularLocation>
        <location evidence="1">Cell membrane</location>
        <topology evidence="1">Multi-pass membrane protein</topology>
    </subcellularLocation>
</comment>
<dbReference type="OMA" id="IICNDRY"/>
<feature type="transmembrane region" description="Helical" evidence="11">
    <location>
        <begin position="379"/>
        <end position="398"/>
    </location>
</feature>
<evidence type="ECO:0000256" key="6">
    <source>
        <dbReference type="ARBA" id="ARBA00023136"/>
    </source>
</evidence>
<evidence type="ECO:0000256" key="10">
    <source>
        <dbReference type="SAM" id="MobiDB-lite"/>
    </source>
</evidence>
<organism evidence="13 14">
    <name type="scientific">Patiria miniata</name>
    <name type="common">Bat star</name>
    <name type="synonym">Asterina miniata</name>
    <dbReference type="NCBI Taxonomy" id="46514"/>
    <lineage>
        <taxon>Eukaryota</taxon>
        <taxon>Metazoa</taxon>
        <taxon>Echinodermata</taxon>
        <taxon>Eleutherozoa</taxon>
        <taxon>Asterozoa</taxon>
        <taxon>Asteroidea</taxon>
        <taxon>Valvatacea</taxon>
        <taxon>Valvatida</taxon>
        <taxon>Asterinidae</taxon>
        <taxon>Patiria</taxon>
    </lineage>
</organism>
<dbReference type="AlphaFoldDB" id="A0A913ZYP7"/>
<evidence type="ECO:0000256" key="5">
    <source>
        <dbReference type="ARBA" id="ARBA00023040"/>
    </source>
</evidence>
<feature type="transmembrane region" description="Helical" evidence="11">
    <location>
        <begin position="158"/>
        <end position="183"/>
    </location>
</feature>
<dbReference type="PANTHER" id="PTHR24248:SF125">
    <property type="entry name" value="DOPAMINE D2-LIKE RECEPTOR"/>
    <property type="match status" value="1"/>
</dbReference>
<evidence type="ECO:0000259" key="12">
    <source>
        <dbReference type="PROSITE" id="PS50262"/>
    </source>
</evidence>
<keyword evidence="9" id="KW-0807">Transducer</keyword>
<proteinExistence type="predicted"/>
<dbReference type="EnsemblMetazoa" id="XM_038200830.1">
    <property type="protein sequence ID" value="XP_038056758.1"/>
    <property type="gene ID" value="LOC119728548"/>
</dbReference>
<feature type="transmembrane region" description="Helical" evidence="11">
    <location>
        <begin position="116"/>
        <end position="137"/>
    </location>
</feature>
<evidence type="ECO:0000313" key="13">
    <source>
        <dbReference type="EnsemblMetazoa" id="XP_038056758.1"/>
    </source>
</evidence>
<evidence type="ECO:0000313" key="14">
    <source>
        <dbReference type="Proteomes" id="UP000887568"/>
    </source>
</evidence>
<dbReference type="PROSITE" id="PS50262">
    <property type="entry name" value="G_PROTEIN_RECEP_F1_2"/>
    <property type="match status" value="1"/>
</dbReference>
<feature type="region of interest" description="Disordered" evidence="10">
    <location>
        <begin position="292"/>
        <end position="356"/>
    </location>
</feature>
<dbReference type="Proteomes" id="UP000887568">
    <property type="component" value="Unplaced"/>
</dbReference>
<dbReference type="InterPro" id="IPR017452">
    <property type="entry name" value="GPCR_Rhodpsn_7TM"/>
</dbReference>
<evidence type="ECO:0000256" key="1">
    <source>
        <dbReference type="ARBA" id="ARBA00004651"/>
    </source>
</evidence>
<keyword evidence="14" id="KW-1185">Reference proteome</keyword>
<dbReference type="PRINTS" id="PR00237">
    <property type="entry name" value="GPCRRHODOPSN"/>
</dbReference>
<feature type="transmembrane region" description="Helical" evidence="11">
    <location>
        <begin position="38"/>
        <end position="64"/>
    </location>
</feature>
<sequence>MSLHQALGHHGMGDMAMGNGSDHATDDYFADSERISSWLLLIVCGVLMCVAVPCNLLVLTAFLLEKKLRTYGNLFIINLCVADLCVGTINMPLTILEESMKLMGHGWPFGHTFCHFVKTLEHTFFTASIVTILIICNDRYQAIRHPLSHLQSRTTKGAGLKILMAWGVAIFVWLSFIFVWGVVEGEDALPHNFCTAMYNTNHYSTGVAIGVVMWIPYPAIMIMYCRVYQTIHAVRGGKGKGSMVKKTAKNDNSSQEEETSTKFTVSGIGHSHQEIPTISVKTVQLTFCEKNGGSNARRDCENNIPVDTSLPGSAYQTESQNRRDDEETSKTRAMGETPITAPPTVSTSPAQVESSPIPQKNIALRRTGKTHADNKKATLTLSLVVASYAISWLPYGIIVPITSICQMHPDAFPHCRPTTTRPSSPSLCVRVPSIHSATPLLNRPFDTPSSRYSHVTGVDLSLQNRHTTVGIF</sequence>
<dbReference type="OrthoDB" id="10071887at2759"/>
<dbReference type="SUPFAM" id="SSF81321">
    <property type="entry name" value="Family A G protein-coupled receptor-like"/>
    <property type="match status" value="1"/>
</dbReference>
<dbReference type="GO" id="GO:0004930">
    <property type="term" value="F:G protein-coupled receptor activity"/>
    <property type="evidence" value="ECO:0007669"/>
    <property type="project" value="UniProtKB-KW"/>
</dbReference>
<keyword evidence="7" id="KW-1015">Disulfide bond</keyword>
<protein>
    <recommendedName>
        <fullName evidence="12">G-protein coupled receptors family 1 profile domain-containing protein</fullName>
    </recommendedName>
</protein>
<dbReference type="Gene3D" id="1.20.1070.10">
    <property type="entry name" value="Rhodopsin 7-helix transmembrane proteins"/>
    <property type="match status" value="1"/>
</dbReference>
<evidence type="ECO:0000256" key="2">
    <source>
        <dbReference type="ARBA" id="ARBA00022475"/>
    </source>
</evidence>
<dbReference type="InterPro" id="IPR000276">
    <property type="entry name" value="GPCR_Rhodpsn"/>
</dbReference>
<keyword evidence="3 11" id="KW-0812">Transmembrane</keyword>
<keyword evidence="8" id="KW-0675">Receptor</keyword>
<dbReference type="GO" id="GO:0045202">
    <property type="term" value="C:synapse"/>
    <property type="evidence" value="ECO:0007669"/>
    <property type="project" value="GOC"/>
</dbReference>
<keyword evidence="4 11" id="KW-1133">Transmembrane helix</keyword>
<dbReference type="GeneID" id="119728548"/>
<evidence type="ECO:0000256" key="3">
    <source>
        <dbReference type="ARBA" id="ARBA00022692"/>
    </source>
</evidence>
<accession>A0A913ZYP7</accession>
<keyword evidence="5" id="KW-0297">G-protein coupled receptor</keyword>
<evidence type="ECO:0000256" key="9">
    <source>
        <dbReference type="ARBA" id="ARBA00023224"/>
    </source>
</evidence>
<evidence type="ECO:0000256" key="11">
    <source>
        <dbReference type="SAM" id="Phobius"/>
    </source>
</evidence>
<feature type="region of interest" description="Disordered" evidence="10">
    <location>
        <begin position="239"/>
        <end position="268"/>
    </location>
</feature>
<dbReference type="RefSeq" id="XP_038056758.1">
    <property type="nucleotide sequence ID" value="XM_038200830.1"/>
</dbReference>
<dbReference type="PANTHER" id="PTHR24248">
    <property type="entry name" value="ADRENERGIC RECEPTOR-RELATED G-PROTEIN COUPLED RECEPTOR"/>
    <property type="match status" value="1"/>
</dbReference>
<keyword evidence="6 11" id="KW-0472">Membrane</keyword>
<evidence type="ECO:0000256" key="4">
    <source>
        <dbReference type="ARBA" id="ARBA00022989"/>
    </source>
</evidence>
<feature type="domain" description="G-protein coupled receptors family 1 profile" evidence="12">
    <location>
        <begin position="54"/>
        <end position="398"/>
    </location>
</feature>
<feature type="transmembrane region" description="Helical" evidence="11">
    <location>
        <begin position="203"/>
        <end position="225"/>
    </location>
</feature>
<keyword evidence="2" id="KW-1003">Cell membrane</keyword>
<feature type="compositionally biased region" description="Polar residues" evidence="10">
    <location>
        <begin position="310"/>
        <end position="319"/>
    </location>
</feature>
<name>A0A913ZYP7_PATMI</name>
<feature type="compositionally biased region" description="Basic and acidic residues" evidence="10">
    <location>
        <begin position="320"/>
        <end position="330"/>
    </location>
</feature>
<evidence type="ECO:0000256" key="8">
    <source>
        <dbReference type="ARBA" id="ARBA00023170"/>
    </source>
</evidence>
<evidence type="ECO:0000256" key="7">
    <source>
        <dbReference type="ARBA" id="ARBA00023157"/>
    </source>
</evidence>
<dbReference type="GO" id="GO:0001591">
    <property type="term" value="F:dopamine neurotransmitter receptor activity, coupled via Gi/Go"/>
    <property type="evidence" value="ECO:0007669"/>
    <property type="project" value="TreeGrafter"/>
</dbReference>
<reference evidence="13" key="1">
    <citation type="submission" date="2022-11" db="UniProtKB">
        <authorList>
            <consortium name="EnsemblMetazoa"/>
        </authorList>
    </citation>
    <scope>IDENTIFICATION</scope>
</reference>
<dbReference type="GO" id="GO:0005886">
    <property type="term" value="C:plasma membrane"/>
    <property type="evidence" value="ECO:0007669"/>
    <property type="project" value="UniProtKB-SubCell"/>
</dbReference>